<dbReference type="SUPFAM" id="SSF55021">
    <property type="entry name" value="ACT-like"/>
    <property type="match status" value="1"/>
</dbReference>
<comment type="similarity">
    <text evidence="1 7">Belongs to the transcriptional regulatory CopG/NikR family.</text>
</comment>
<dbReference type="GO" id="GO:0003677">
    <property type="term" value="F:DNA binding"/>
    <property type="evidence" value="ECO:0007669"/>
    <property type="project" value="UniProtKB-KW"/>
</dbReference>
<dbReference type="GO" id="GO:0010045">
    <property type="term" value="P:response to nickel cation"/>
    <property type="evidence" value="ECO:0007669"/>
    <property type="project" value="InterPro"/>
</dbReference>
<dbReference type="InterPro" id="IPR022988">
    <property type="entry name" value="Ni_resp_reg_NikR"/>
</dbReference>
<dbReference type="SUPFAM" id="SSF47598">
    <property type="entry name" value="Ribbon-helix-helix"/>
    <property type="match status" value="1"/>
</dbReference>
<dbReference type="InterPro" id="IPR045865">
    <property type="entry name" value="ACT-like_dom_sf"/>
</dbReference>
<dbReference type="RefSeq" id="WP_114615302.1">
    <property type="nucleotide sequence ID" value="NZ_PPTO01000005.1"/>
</dbReference>
<gene>
    <name evidence="10" type="ORF">C1881_04270</name>
</gene>
<evidence type="ECO:0000256" key="2">
    <source>
        <dbReference type="ARBA" id="ARBA00022596"/>
    </source>
</evidence>
<feature type="binding site" evidence="7">
    <location>
        <position position="92"/>
    </location>
    <ligand>
        <name>Ni(2+)</name>
        <dbReference type="ChEBI" id="CHEBI:49786"/>
    </ligand>
</feature>
<evidence type="ECO:0000259" key="8">
    <source>
        <dbReference type="Pfam" id="PF01402"/>
    </source>
</evidence>
<keyword evidence="2 7" id="KW-0533">Nickel</keyword>
<dbReference type="PANTHER" id="PTHR34719:SF2">
    <property type="entry name" value="NICKEL-RESPONSIVE REGULATOR"/>
    <property type="match status" value="1"/>
</dbReference>
<dbReference type="InterPro" id="IPR013321">
    <property type="entry name" value="Arc_rbn_hlx_hlx"/>
</dbReference>
<dbReference type="NCBIfam" id="NF003381">
    <property type="entry name" value="PRK04460.1"/>
    <property type="match status" value="1"/>
</dbReference>
<dbReference type="GO" id="GO:0016151">
    <property type="term" value="F:nickel cation binding"/>
    <property type="evidence" value="ECO:0007669"/>
    <property type="project" value="UniProtKB-UniRule"/>
</dbReference>
<dbReference type="GO" id="GO:0003700">
    <property type="term" value="F:DNA-binding transcription factor activity"/>
    <property type="evidence" value="ECO:0007669"/>
    <property type="project" value="UniProtKB-UniRule"/>
</dbReference>
<evidence type="ECO:0000256" key="5">
    <source>
        <dbReference type="ARBA" id="ARBA00023125"/>
    </source>
</evidence>
<evidence type="ECO:0000313" key="10">
    <source>
        <dbReference type="EMBL" id="RDB59354.1"/>
    </source>
</evidence>
<comment type="caution">
    <text evidence="10">The sequence shown here is derived from an EMBL/GenBank/DDBJ whole genome shotgun (WGS) entry which is preliminary data.</text>
</comment>
<evidence type="ECO:0000256" key="1">
    <source>
        <dbReference type="ARBA" id="ARBA00008478"/>
    </source>
</evidence>
<dbReference type="NCBIfam" id="NF002815">
    <property type="entry name" value="PRK02967.1"/>
    <property type="match status" value="1"/>
</dbReference>
<dbReference type="Gene3D" id="3.30.70.1150">
    <property type="entry name" value="ACT-like. Chain A, domain 2"/>
    <property type="match status" value="1"/>
</dbReference>
<dbReference type="EMBL" id="PPTO01000005">
    <property type="protein sequence ID" value="RDB59354.1"/>
    <property type="molecule type" value="Genomic_DNA"/>
</dbReference>
<evidence type="ECO:0000259" key="9">
    <source>
        <dbReference type="Pfam" id="PF08753"/>
    </source>
</evidence>
<keyword evidence="3 7" id="KW-0479">Metal-binding</keyword>
<proteinExistence type="inferred from homology"/>
<evidence type="ECO:0000313" key="11">
    <source>
        <dbReference type="Proteomes" id="UP000253975"/>
    </source>
</evidence>
<dbReference type="InterPro" id="IPR027271">
    <property type="entry name" value="Acetolactate_synth/TF_NikR_C"/>
</dbReference>
<dbReference type="PANTHER" id="PTHR34719">
    <property type="entry name" value="NICKEL-RESPONSIVE REGULATOR"/>
    <property type="match status" value="1"/>
</dbReference>
<name>A0A369LJK4_9ACTN</name>
<protein>
    <recommendedName>
        <fullName evidence="7">Putative nickel-responsive regulator</fullName>
    </recommendedName>
</protein>
<dbReference type="CDD" id="cd22231">
    <property type="entry name" value="RHH_NikR_HicB-like"/>
    <property type="match status" value="1"/>
</dbReference>
<dbReference type="Pfam" id="PF01402">
    <property type="entry name" value="RHH_1"/>
    <property type="match status" value="1"/>
</dbReference>
<keyword evidence="5 7" id="KW-0238">DNA-binding</keyword>
<dbReference type="Pfam" id="PF08753">
    <property type="entry name" value="NikR_C"/>
    <property type="match status" value="1"/>
</dbReference>
<dbReference type="Proteomes" id="UP000253975">
    <property type="component" value="Unassembled WGS sequence"/>
</dbReference>
<feature type="domain" description="Transcription factor NikR nickel binding C-terminal" evidence="9">
    <location>
        <begin position="58"/>
        <end position="134"/>
    </location>
</feature>
<dbReference type="InterPro" id="IPR010985">
    <property type="entry name" value="Ribbon_hlx_hlx"/>
</dbReference>
<dbReference type="InterPro" id="IPR014864">
    <property type="entry name" value="TF_NikR_Ni-bd_C"/>
</dbReference>
<organism evidence="10 11">
    <name type="scientific">Slackia isoflavoniconvertens</name>
    <dbReference type="NCBI Taxonomy" id="572010"/>
    <lineage>
        <taxon>Bacteria</taxon>
        <taxon>Bacillati</taxon>
        <taxon>Actinomycetota</taxon>
        <taxon>Coriobacteriia</taxon>
        <taxon>Eggerthellales</taxon>
        <taxon>Eggerthellaceae</taxon>
        <taxon>Slackia</taxon>
    </lineage>
</organism>
<feature type="binding site" evidence="7">
    <location>
        <position position="81"/>
    </location>
    <ligand>
        <name>Ni(2+)</name>
        <dbReference type="ChEBI" id="CHEBI:49786"/>
    </ligand>
</feature>
<comment type="cofactor">
    <cofactor evidence="7">
        <name>Ni(2+)</name>
        <dbReference type="ChEBI" id="CHEBI:49786"/>
    </cofactor>
    <text evidence="7">Binds 1 nickel ion per subunit.</text>
</comment>
<evidence type="ECO:0000256" key="6">
    <source>
        <dbReference type="ARBA" id="ARBA00023163"/>
    </source>
</evidence>
<dbReference type="Gene3D" id="1.10.1220.10">
    <property type="entry name" value="Met repressor-like"/>
    <property type="match status" value="1"/>
</dbReference>
<feature type="domain" description="Ribbon-helix-helix protein CopG" evidence="8">
    <location>
        <begin position="6"/>
        <end position="47"/>
    </location>
</feature>
<comment type="function">
    <text evidence="7">Transcriptional regulator.</text>
</comment>
<keyword evidence="4 7" id="KW-0805">Transcription regulation</keyword>
<accession>A0A369LJK4</accession>
<dbReference type="AlphaFoldDB" id="A0A369LJK4"/>
<dbReference type="InterPro" id="IPR050192">
    <property type="entry name" value="CopG/NikR_regulator"/>
</dbReference>
<feature type="binding site" evidence="7">
    <location>
        <position position="94"/>
    </location>
    <ligand>
        <name>Ni(2+)</name>
        <dbReference type="ChEBI" id="CHEBI:49786"/>
    </ligand>
</feature>
<feature type="binding site" evidence="7">
    <location>
        <position position="100"/>
    </location>
    <ligand>
        <name>Ni(2+)</name>
        <dbReference type="ChEBI" id="CHEBI:49786"/>
    </ligand>
</feature>
<dbReference type="InterPro" id="IPR002145">
    <property type="entry name" value="CopG"/>
</dbReference>
<reference evidence="10 11" key="1">
    <citation type="journal article" date="2018" name="Elife">
        <title>Discovery and characterization of a prevalent human gut bacterial enzyme sufficient for the inactivation of a family of plant toxins.</title>
        <authorList>
            <person name="Koppel N."/>
            <person name="Bisanz J.E."/>
            <person name="Pandelia M.E."/>
            <person name="Turnbaugh P.J."/>
            <person name="Balskus E.P."/>
        </authorList>
    </citation>
    <scope>NUCLEOTIDE SEQUENCE [LARGE SCALE GENOMIC DNA]</scope>
    <source>
        <strain evidence="10 11">OB21 GAM31</strain>
    </source>
</reference>
<evidence type="ECO:0000256" key="4">
    <source>
        <dbReference type="ARBA" id="ARBA00023015"/>
    </source>
</evidence>
<keyword evidence="6 7" id="KW-0804">Transcription</keyword>
<dbReference type="NCBIfam" id="NF002169">
    <property type="entry name" value="PRK01002.1"/>
    <property type="match status" value="1"/>
</dbReference>
<dbReference type="HAMAP" id="MF_00476">
    <property type="entry name" value="NikR"/>
    <property type="match status" value="1"/>
</dbReference>
<evidence type="ECO:0000256" key="3">
    <source>
        <dbReference type="ARBA" id="ARBA00022723"/>
    </source>
</evidence>
<sequence>MAQDLMRFSVAMPESLLVRFDALVARRGLAKNRSEVIRDLVRDALIDEECSMPGEEVMGTLTIVFNHHTGDVRDKLDGIQHEFFEQIISSMHVHLDAETCMEVIILRGESGLIQTISNIILGTKGVTHGHLTMTSTGHGIYDNQPTPGTDAVNAARAYAHDHQHTHGHSHTH</sequence>
<evidence type="ECO:0000256" key="7">
    <source>
        <dbReference type="HAMAP-Rule" id="MF_00476"/>
    </source>
</evidence>